<gene>
    <name evidence="1" type="ORF">SAMN05192529_102117</name>
</gene>
<evidence type="ECO:0000313" key="2">
    <source>
        <dbReference type="Proteomes" id="UP000199041"/>
    </source>
</evidence>
<name>A0A1H3W417_9BACT</name>
<dbReference type="EMBL" id="FNQY01000002">
    <property type="protein sequence ID" value="SDZ81855.1"/>
    <property type="molecule type" value="Genomic_DNA"/>
</dbReference>
<accession>A0A1H3W417</accession>
<dbReference type="Proteomes" id="UP000199041">
    <property type="component" value="Unassembled WGS sequence"/>
</dbReference>
<dbReference type="AlphaFoldDB" id="A0A1H3W417"/>
<dbReference type="RefSeq" id="WP_211481732.1">
    <property type="nucleotide sequence ID" value="NZ_FNQY01000002.1"/>
</dbReference>
<evidence type="ECO:0000313" key="1">
    <source>
        <dbReference type="EMBL" id="SDZ81855.1"/>
    </source>
</evidence>
<protein>
    <submittedName>
        <fullName evidence="1">Uncharacterized protein</fullName>
    </submittedName>
</protein>
<reference evidence="1 2" key="1">
    <citation type="submission" date="2016-10" db="EMBL/GenBank/DDBJ databases">
        <authorList>
            <person name="de Groot N.N."/>
        </authorList>
    </citation>
    <scope>NUCLEOTIDE SEQUENCE [LARGE SCALE GENOMIC DNA]</scope>
    <source>
        <strain evidence="1 2">Vu-144</strain>
    </source>
</reference>
<keyword evidence="2" id="KW-1185">Reference proteome</keyword>
<sequence length="109" mass="12542">MEQIKCKSYQLRDENGGWLGQIVLTEDGMFSSVTDYGNLSNVWRHAGGKDFREFIISLNVHYFGSKLYTGMAYILYGKKCEQACQKFAEKILPPLQKALKEDLINNPNW</sequence>
<dbReference type="STRING" id="551991.SAMN05192529_102117"/>
<proteinExistence type="predicted"/>
<organism evidence="1 2">
    <name type="scientific">Arachidicoccus rhizosphaerae</name>
    <dbReference type="NCBI Taxonomy" id="551991"/>
    <lineage>
        <taxon>Bacteria</taxon>
        <taxon>Pseudomonadati</taxon>
        <taxon>Bacteroidota</taxon>
        <taxon>Chitinophagia</taxon>
        <taxon>Chitinophagales</taxon>
        <taxon>Chitinophagaceae</taxon>
        <taxon>Arachidicoccus</taxon>
    </lineage>
</organism>
<dbReference type="InterPro" id="IPR058701">
    <property type="entry name" value="PhiTE_072-like"/>
</dbReference>
<dbReference type="Pfam" id="PF26211">
    <property type="entry name" value="Phage_phiTE_072"/>
    <property type="match status" value="1"/>
</dbReference>